<evidence type="ECO:0000256" key="1">
    <source>
        <dbReference type="SAM" id="SignalP"/>
    </source>
</evidence>
<protein>
    <submittedName>
        <fullName evidence="2">Cellulose biosynthesis protein BcsS</fullName>
    </submittedName>
</protein>
<dbReference type="InterPro" id="IPR031485">
    <property type="entry name" value="CBP_BcsS"/>
</dbReference>
<dbReference type="Proteomes" id="UP001165652">
    <property type="component" value="Unassembled WGS sequence"/>
</dbReference>
<feature type="signal peptide" evidence="1">
    <location>
        <begin position="1"/>
        <end position="27"/>
    </location>
</feature>
<organism evidence="2 3">
    <name type="scientific">Rhodoplanes tepidamans</name>
    <name type="common">Rhodoplanes cryptolactis</name>
    <dbReference type="NCBI Taxonomy" id="200616"/>
    <lineage>
        <taxon>Bacteria</taxon>
        <taxon>Pseudomonadati</taxon>
        <taxon>Pseudomonadota</taxon>
        <taxon>Alphaproteobacteria</taxon>
        <taxon>Hyphomicrobiales</taxon>
        <taxon>Nitrobacteraceae</taxon>
        <taxon>Rhodoplanes</taxon>
    </lineage>
</organism>
<dbReference type="Pfam" id="PF17036">
    <property type="entry name" value="CBP_BcsS"/>
    <property type="match status" value="1"/>
</dbReference>
<dbReference type="EMBL" id="JAQQLI010000110">
    <property type="protein sequence ID" value="MDC7790019.1"/>
    <property type="molecule type" value="Genomic_DNA"/>
</dbReference>
<gene>
    <name evidence="2" type="primary">bcsS</name>
    <name evidence="2" type="ORF">PQJ73_30435</name>
</gene>
<reference evidence="2" key="1">
    <citation type="journal article" date="2023" name="Microbiol Resour">
        <title>Genome Sequences of Rhodoplanes serenus and Two Thermotolerant Strains, Rhodoplanes tepidamans and 'Rhodoplanes cryptolactis,' Further Refine the Genus.</title>
        <authorList>
            <person name="Rayyan A.A."/>
            <person name="Kyndt J.A."/>
        </authorList>
    </citation>
    <scope>NUCLEOTIDE SEQUENCE</scope>
    <source>
        <strain evidence="2">DSM 9987</strain>
    </source>
</reference>
<comment type="caution">
    <text evidence="2">The sequence shown here is derived from an EMBL/GenBank/DDBJ whole genome shotgun (WGS) entry which is preliminary data.</text>
</comment>
<proteinExistence type="predicted"/>
<evidence type="ECO:0000313" key="3">
    <source>
        <dbReference type="Proteomes" id="UP001165652"/>
    </source>
</evidence>
<name>A0ABT5JKD9_RHOTP</name>
<evidence type="ECO:0000313" key="2">
    <source>
        <dbReference type="EMBL" id="MDC7790019.1"/>
    </source>
</evidence>
<feature type="chain" id="PRO_5046075900" evidence="1">
    <location>
        <begin position="28"/>
        <end position="256"/>
    </location>
</feature>
<reference evidence="2" key="2">
    <citation type="submission" date="2023-02" db="EMBL/GenBank/DDBJ databases">
        <authorList>
            <person name="Rayyan A."/>
            <person name="Meyer T."/>
            <person name="Kyndt J.A."/>
        </authorList>
    </citation>
    <scope>NUCLEOTIDE SEQUENCE</scope>
    <source>
        <strain evidence="2">DSM 9987</strain>
    </source>
</reference>
<keyword evidence="1" id="KW-0732">Signal</keyword>
<dbReference type="RefSeq" id="WP_272780839.1">
    <property type="nucleotide sequence ID" value="NZ_JAQQLI010000110.1"/>
</dbReference>
<accession>A0ABT5JKD9</accession>
<keyword evidence="3" id="KW-1185">Reference proteome</keyword>
<sequence length="256" mass="27312">MSRSEIGAVALATALLGAGLAAPPAAAQPATTGSVSAAVLSDLEAERLLLFGGTDMWRAGGFLHGGVVWAPDGLARDGPAFKLMAGTGTYQYRSGTTPIQAAHGLVSVLPGWVFRRDRFIAVVHGGLDLQYHWTMPADPDNTLRGSHVGMRLGVDTWWEPGPDTMVRTSATWSSLGHGWGLGGAIGLRVLETWYGGFYAGPELQAYGDVNYRQLRVGAHLTALRRGPYEWSFGLGWITDTDDRSGAYVRIGVLSKE</sequence>